<dbReference type="Ensembl" id="ENSPNYT00000007464.1">
    <property type="protein sequence ID" value="ENSPNYP00000007285.1"/>
    <property type="gene ID" value="ENSPNYG00000005582.1"/>
</dbReference>
<evidence type="ECO:0008006" key="2">
    <source>
        <dbReference type="Google" id="ProtNLM"/>
    </source>
</evidence>
<dbReference type="AlphaFoldDB" id="A0A3B4F9U3"/>
<organism evidence="1">
    <name type="scientific">Pundamilia nyererei</name>
    <dbReference type="NCBI Taxonomy" id="303518"/>
    <lineage>
        <taxon>Eukaryota</taxon>
        <taxon>Metazoa</taxon>
        <taxon>Chordata</taxon>
        <taxon>Craniata</taxon>
        <taxon>Vertebrata</taxon>
        <taxon>Euteleostomi</taxon>
        <taxon>Actinopterygii</taxon>
        <taxon>Neopterygii</taxon>
        <taxon>Teleostei</taxon>
        <taxon>Neoteleostei</taxon>
        <taxon>Acanthomorphata</taxon>
        <taxon>Ovalentaria</taxon>
        <taxon>Cichlomorphae</taxon>
        <taxon>Cichliformes</taxon>
        <taxon>Cichlidae</taxon>
        <taxon>African cichlids</taxon>
        <taxon>Pseudocrenilabrinae</taxon>
        <taxon>Haplochromini</taxon>
        <taxon>Pundamilia</taxon>
    </lineage>
</organism>
<dbReference type="PANTHER" id="PTHR15021:SF0">
    <property type="entry name" value="DISCO-RELATED, ISOFORM A-RELATED"/>
    <property type="match status" value="1"/>
</dbReference>
<protein>
    <recommendedName>
        <fullName evidence="2">Zinc finger protein basonuclin-2</fullName>
    </recommendedName>
</protein>
<dbReference type="InterPro" id="IPR040436">
    <property type="entry name" value="Disconnected-like"/>
</dbReference>
<sequence length="268" mass="29753">MTPDPEEVPTLLMRHTRLCFIRNMCTLSCCSCVCFRPGSVQLRSCDCCGHGWVAHALEKLQAQPPSSCGPVEVALPGVVFDLSSLVLYGAQAIPVCLKILLDRLYSILTPEQVGHILHTLGWNLGDYVRGYMLQFPSGKVLDRWFMVTPEEEVLILKQFLRFGETRPIVELMLQTADGAEILSDPELKPTHSSCQSSTKEGTMMMLRSSRGDSRLVTSVCHLEKSSPADHNNNVCHFEKFAGGLSFLLPFHFPSSAFHCLVSPTKVIK</sequence>
<dbReference type="GeneTree" id="ENSGT00390000005844"/>
<evidence type="ECO:0000313" key="1">
    <source>
        <dbReference type="Ensembl" id="ENSPNYP00000007285.1"/>
    </source>
</evidence>
<dbReference type="GO" id="GO:0006355">
    <property type="term" value="P:regulation of DNA-templated transcription"/>
    <property type="evidence" value="ECO:0007669"/>
    <property type="project" value="TreeGrafter"/>
</dbReference>
<name>A0A3B4F9U3_9CICH</name>
<reference evidence="1" key="1">
    <citation type="submission" date="2023-09" db="UniProtKB">
        <authorList>
            <consortium name="Ensembl"/>
        </authorList>
    </citation>
    <scope>IDENTIFICATION</scope>
</reference>
<dbReference type="GO" id="GO:0005634">
    <property type="term" value="C:nucleus"/>
    <property type="evidence" value="ECO:0007669"/>
    <property type="project" value="TreeGrafter"/>
</dbReference>
<dbReference type="PANTHER" id="PTHR15021">
    <property type="entry name" value="DISCONNECTED-RELATED"/>
    <property type="match status" value="1"/>
</dbReference>
<proteinExistence type="predicted"/>
<accession>A0A3B4F9U3</accession>